<dbReference type="AlphaFoldDB" id="A0A7J7C7A0"/>
<organism evidence="4 5">
    <name type="scientific">Tripterygium wilfordii</name>
    <name type="common">Thunder God vine</name>
    <dbReference type="NCBI Taxonomy" id="458696"/>
    <lineage>
        <taxon>Eukaryota</taxon>
        <taxon>Viridiplantae</taxon>
        <taxon>Streptophyta</taxon>
        <taxon>Embryophyta</taxon>
        <taxon>Tracheophyta</taxon>
        <taxon>Spermatophyta</taxon>
        <taxon>Magnoliopsida</taxon>
        <taxon>eudicotyledons</taxon>
        <taxon>Gunneridae</taxon>
        <taxon>Pentapetalae</taxon>
        <taxon>rosids</taxon>
        <taxon>fabids</taxon>
        <taxon>Celastrales</taxon>
        <taxon>Celastraceae</taxon>
        <taxon>Tripterygium</taxon>
    </lineage>
</organism>
<accession>A0A7J7C7A0</accession>
<sequence>MPPFVTSNHDNNHPPELGSISKPKSNVISVNVGGQIFQTTKQTLALAGPKSILFWLASDSSQQFLDRDPELFAILMSLLRTRNLSSKTKSFDIEDIITESRFYDLESVLVNSLSNPSQFKAFGLEKALILPLNGRDSPSAIATTPFGTVHVSHGSKITSFDWSLRRKSTIMTQFTAVDSLLAISPDLAAAGATDFSGL</sequence>
<dbReference type="PANTHER" id="PTHR11145:SF23">
    <property type="entry name" value="PROTEIN BINDING PROTEIN"/>
    <property type="match status" value="1"/>
</dbReference>
<dbReference type="InterPro" id="IPR045068">
    <property type="entry name" value="BACURD1-3"/>
</dbReference>
<evidence type="ECO:0000313" key="4">
    <source>
        <dbReference type="EMBL" id="KAF5730009.1"/>
    </source>
</evidence>
<dbReference type="Gene3D" id="3.30.710.10">
    <property type="entry name" value="Potassium Channel Kv1.1, Chain A"/>
    <property type="match status" value="1"/>
</dbReference>
<feature type="domain" description="Potassium channel tetramerisation-type BTB" evidence="3">
    <location>
        <begin position="28"/>
        <end position="111"/>
    </location>
</feature>
<dbReference type="Proteomes" id="UP000593562">
    <property type="component" value="Unassembled WGS sequence"/>
</dbReference>
<evidence type="ECO:0000256" key="1">
    <source>
        <dbReference type="ARBA" id="ARBA00004906"/>
    </source>
</evidence>
<dbReference type="InParanoid" id="A0A7J7C7A0"/>
<dbReference type="EMBL" id="JAAARO010000020">
    <property type="protein sequence ID" value="KAF5730009.1"/>
    <property type="molecule type" value="Genomic_DNA"/>
</dbReference>
<dbReference type="GO" id="GO:0051260">
    <property type="term" value="P:protein homooligomerization"/>
    <property type="evidence" value="ECO:0007669"/>
    <property type="project" value="InterPro"/>
</dbReference>
<evidence type="ECO:0000259" key="3">
    <source>
        <dbReference type="Pfam" id="PF02214"/>
    </source>
</evidence>
<evidence type="ECO:0000256" key="2">
    <source>
        <dbReference type="SAM" id="MobiDB-lite"/>
    </source>
</evidence>
<dbReference type="PANTHER" id="PTHR11145">
    <property type="entry name" value="BTB/POZ DOMAIN-CONTAINING ADAPTER FOR CUL3-MEDIATED RHOA DEGRADATION PROTEIN FAMILY MEMBER"/>
    <property type="match status" value="1"/>
</dbReference>
<name>A0A7J7C7A0_TRIWF</name>
<proteinExistence type="predicted"/>
<comment type="pathway">
    <text evidence="1">Protein modification; protein ubiquitination.</text>
</comment>
<gene>
    <name evidence="4" type="ORF">HS088_TW20G00379</name>
</gene>
<protein>
    <submittedName>
        <fullName evidence="4">BTB/POZ domain-containing protein</fullName>
    </submittedName>
</protein>
<keyword evidence="5" id="KW-1185">Reference proteome</keyword>
<dbReference type="InterPro" id="IPR011333">
    <property type="entry name" value="SKP1/BTB/POZ_sf"/>
</dbReference>
<feature type="region of interest" description="Disordered" evidence="2">
    <location>
        <begin position="1"/>
        <end position="22"/>
    </location>
</feature>
<dbReference type="Pfam" id="PF02214">
    <property type="entry name" value="BTB_2"/>
    <property type="match status" value="1"/>
</dbReference>
<comment type="caution">
    <text evidence="4">The sequence shown here is derived from an EMBL/GenBank/DDBJ whole genome shotgun (WGS) entry which is preliminary data.</text>
</comment>
<evidence type="ECO:0000313" key="5">
    <source>
        <dbReference type="Proteomes" id="UP000593562"/>
    </source>
</evidence>
<reference evidence="4 5" key="1">
    <citation type="journal article" date="2020" name="Nat. Commun.">
        <title>Genome of Tripterygium wilfordii and identification of cytochrome P450 involved in triptolide biosynthesis.</title>
        <authorList>
            <person name="Tu L."/>
            <person name="Su P."/>
            <person name="Zhang Z."/>
            <person name="Gao L."/>
            <person name="Wang J."/>
            <person name="Hu T."/>
            <person name="Zhou J."/>
            <person name="Zhang Y."/>
            <person name="Zhao Y."/>
            <person name="Liu Y."/>
            <person name="Song Y."/>
            <person name="Tong Y."/>
            <person name="Lu Y."/>
            <person name="Yang J."/>
            <person name="Xu C."/>
            <person name="Jia M."/>
            <person name="Peters R.J."/>
            <person name="Huang L."/>
            <person name="Gao W."/>
        </authorList>
    </citation>
    <scope>NUCLEOTIDE SEQUENCE [LARGE SCALE GENOMIC DNA]</scope>
    <source>
        <strain evidence="5">cv. XIE 37</strain>
        <tissue evidence="4">Leaf</tissue>
    </source>
</reference>
<dbReference type="SUPFAM" id="SSF54695">
    <property type="entry name" value="POZ domain"/>
    <property type="match status" value="1"/>
</dbReference>
<dbReference type="InterPro" id="IPR003131">
    <property type="entry name" value="T1-type_BTB"/>
</dbReference>